<dbReference type="Pfam" id="PF08402">
    <property type="entry name" value="TOBE_2"/>
    <property type="match status" value="1"/>
</dbReference>
<dbReference type="GO" id="GO:0005524">
    <property type="term" value="F:ATP binding"/>
    <property type="evidence" value="ECO:0007669"/>
    <property type="project" value="UniProtKB-KW"/>
</dbReference>
<dbReference type="Gene3D" id="2.40.50.140">
    <property type="entry name" value="Nucleic acid-binding proteins"/>
    <property type="match status" value="1"/>
</dbReference>
<dbReference type="SUPFAM" id="SSF52540">
    <property type="entry name" value="P-loop containing nucleoside triphosphate hydrolases"/>
    <property type="match status" value="1"/>
</dbReference>
<sequence>MWNPFSKVKLTAEEKALPEEERKALIKSKKLQSHYDKELERAQEREQERVEKIEEKKRDMVYRDTVAYAKEQSQQEKVAPEGAFLSLQHINKIYGNHVQAVYDFNLDVKQHEFIVLVGPSGCGKSTTLRMVAGLEAITSGDLYIDGVYSNDLEPKDRNLAMVFQNYALYPHMSVYSNMAFGLKMRKVPKDEIDRRVHAAAKILQLEEYLDRKPGELSGGQCQRVALGRAIVRDTRLFLMDEPLSNLDAKLRVQMRSEIVNLHNTIGATTIYVTHDQTEAMTMASRIVVMKKGYVQQIGTPKEVYANPANVFVATFIGSPAMNIIKASFEKGVVSFHDGFKIDLGSKGKKAIKSFYEHQREQLQKRSGELDELLANEGLAPSFREIYEEEKKQIGEKLSVYANYDGVAAMPIYFGIRPEDIHAHGVKSEATNLSDPLKVKVFSAEYLGKEYFVHADVGADRIIAKIGAGKELKSGEEIELDIDLDKITLFDTLSELAIPLK</sequence>
<proteinExistence type="predicted"/>
<dbReference type="AlphaFoldDB" id="A0A9D1LPC5"/>
<dbReference type="FunFam" id="3.40.50.300:FF:000042">
    <property type="entry name" value="Maltose/maltodextrin ABC transporter, ATP-binding protein"/>
    <property type="match status" value="1"/>
</dbReference>
<dbReference type="GO" id="GO:0016887">
    <property type="term" value="F:ATP hydrolysis activity"/>
    <property type="evidence" value="ECO:0007669"/>
    <property type="project" value="InterPro"/>
</dbReference>
<dbReference type="GO" id="GO:0055052">
    <property type="term" value="C:ATP-binding cassette (ABC) transporter complex, substrate-binding subunit-containing"/>
    <property type="evidence" value="ECO:0007669"/>
    <property type="project" value="TreeGrafter"/>
</dbReference>
<reference evidence="5" key="2">
    <citation type="journal article" date="2021" name="PeerJ">
        <title>Extensive microbial diversity within the chicken gut microbiome revealed by metagenomics and culture.</title>
        <authorList>
            <person name="Gilroy R."/>
            <person name="Ravi A."/>
            <person name="Getino M."/>
            <person name="Pursley I."/>
            <person name="Horton D.L."/>
            <person name="Alikhan N.F."/>
            <person name="Baker D."/>
            <person name="Gharbi K."/>
            <person name="Hall N."/>
            <person name="Watson M."/>
            <person name="Adriaenssens E.M."/>
            <person name="Foster-Nyarko E."/>
            <person name="Jarju S."/>
            <person name="Secka A."/>
            <person name="Antonio M."/>
            <person name="Oren A."/>
            <person name="Chaudhuri R.R."/>
            <person name="La Ragione R."/>
            <person name="Hildebrand F."/>
            <person name="Pallen M.J."/>
        </authorList>
    </citation>
    <scope>NUCLEOTIDE SEQUENCE</scope>
    <source>
        <strain evidence="5">ChiGjej1B1-22543</strain>
    </source>
</reference>
<dbReference type="Gene3D" id="2.40.50.100">
    <property type="match status" value="1"/>
</dbReference>
<reference evidence="5" key="1">
    <citation type="submission" date="2020-10" db="EMBL/GenBank/DDBJ databases">
        <authorList>
            <person name="Gilroy R."/>
        </authorList>
    </citation>
    <scope>NUCLEOTIDE SEQUENCE</scope>
    <source>
        <strain evidence="5">ChiGjej1B1-22543</strain>
    </source>
</reference>
<keyword evidence="2" id="KW-0547">Nucleotide-binding</keyword>
<evidence type="ECO:0000256" key="1">
    <source>
        <dbReference type="ARBA" id="ARBA00022448"/>
    </source>
</evidence>
<organism evidence="5 6">
    <name type="scientific">Candidatus Alloenteromonas pullicola</name>
    <dbReference type="NCBI Taxonomy" id="2840784"/>
    <lineage>
        <taxon>Bacteria</taxon>
        <taxon>Bacillati</taxon>
        <taxon>Bacillota</taxon>
        <taxon>Bacillota incertae sedis</taxon>
        <taxon>Candidatus Alloenteromonas</taxon>
    </lineage>
</organism>
<dbReference type="InterPro" id="IPR017871">
    <property type="entry name" value="ABC_transporter-like_CS"/>
</dbReference>
<dbReference type="SUPFAM" id="SSF50331">
    <property type="entry name" value="MOP-like"/>
    <property type="match status" value="1"/>
</dbReference>
<evidence type="ECO:0000256" key="2">
    <source>
        <dbReference type="ARBA" id="ARBA00022741"/>
    </source>
</evidence>
<dbReference type="InterPro" id="IPR013611">
    <property type="entry name" value="Transp-assoc_OB_typ2"/>
</dbReference>
<evidence type="ECO:0000313" key="5">
    <source>
        <dbReference type="EMBL" id="HIU45495.1"/>
    </source>
</evidence>
<feature type="domain" description="ABC transporter" evidence="4">
    <location>
        <begin position="85"/>
        <end position="316"/>
    </location>
</feature>
<dbReference type="PANTHER" id="PTHR43875">
    <property type="entry name" value="MALTODEXTRIN IMPORT ATP-BINDING PROTEIN MSMX"/>
    <property type="match status" value="1"/>
</dbReference>
<keyword evidence="1" id="KW-0813">Transport</keyword>
<dbReference type="InterPro" id="IPR003439">
    <property type="entry name" value="ABC_transporter-like_ATP-bd"/>
</dbReference>
<name>A0A9D1LPC5_9FIRM</name>
<dbReference type="Proteomes" id="UP000824070">
    <property type="component" value="Unassembled WGS sequence"/>
</dbReference>
<dbReference type="InterPro" id="IPR012340">
    <property type="entry name" value="NA-bd_OB-fold"/>
</dbReference>
<dbReference type="Gene3D" id="3.40.50.300">
    <property type="entry name" value="P-loop containing nucleotide triphosphate hydrolases"/>
    <property type="match status" value="1"/>
</dbReference>
<dbReference type="InterPro" id="IPR015855">
    <property type="entry name" value="ABC_transpr_MalK-like"/>
</dbReference>
<evidence type="ECO:0000259" key="4">
    <source>
        <dbReference type="PROSITE" id="PS50893"/>
    </source>
</evidence>
<keyword evidence="3 5" id="KW-0067">ATP-binding</keyword>
<gene>
    <name evidence="5" type="ORF">IAC52_04280</name>
</gene>
<dbReference type="GO" id="GO:0008643">
    <property type="term" value="P:carbohydrate transport"/>
    <property type="evidence" value="ECO:0007669"/>
    <property type="project" value="InterPro"/>
</dbReference>
<dbReference type="InterPro" id="IPR008995">
    <property type="entry name" value="Mo/tungstate-bd_C_term_dom"/>
</dbReference>
<dbReference type="PROSITE" id="PS50893">
    <property type="entry name" value="ABC_TRANSPORTER_2"/>
    <property type="match status" value="1"/>
</dbReference>
<dbReference type="PANTHER" id="PTHR43875:SF1">
    <property type="entry name" value="OSMOPROTECTIVE COMPOUNDS UPTAKE ATP-BINDING PROTEIN GGTA"/>
    <property type="match status" value="1"/>
</dbReference>
<evidence type="ECO:0000313" key="6">
    <source>
        <dbReference type="Proteomes" id="UP000824070"/>
    </source>
</evidence>
<dbReference type="InterPro" id="IPR047641">
    <property type="entry name" value="ABC_transpr_MalK/UgpC-like"/>
</dbReference>
<comment type="caution">
    <text evidence="5">The sequence shown here is derived from an EMBL/GenBank/DDBJ whole genome shotgun (WGS) entry which is preliminary data.</text>
</comment>
<dbReference type="EMBL" id="DVMV01000035">
    <property type="protein sequence ID" value="HIU45495.1"/>
    <property type="molecule type" value="Genomic_DNA"/>
</dbReference>
<dbReference type="PROSITE" id="PS00211">
    <property type="entry name" value="ABC_TRANSPORTER_1"/>
    <property type="match status" value="1"/>
</dbReference>
<dbReference type="Pfam" id="PF00005">
    <property type="entry name" value="ABC_tran"/>
    <property type="match status" value="1"/>
</dbReference>
<dbReference type="InterPro" id="IPR027417">
    <property type="entry name" value="P-loop_NTPase"/>
</dbReference>
<dbReference type="CDD" id="cd03301">
    <property type="entry name" value="ABC_MalK_N"/>
    <property type="match status" value="1"/>
</dbReference>
<dbReference type="SMART" id="SM00382">
    <property type="entry name" value="AAA"/>
    <property type="match status" value="1"/>
</dbReference>
<dbReference type="GO" id="GO:0140359">
    <property type="term" value="F:ABC-type transporter activity"/>
    <property type="evidence" value="ECO:0007669"/>
    <property type="project" value="InterPro"/>
</dbReference>
<dbReference type="InterPro" id="IPR003593">
    <property type="entry name" value="AAA+_ATPase"/>
</dbReference>
<protein>
    <submittedName>
        <fullName evidence="5">ATP-binding cassette domain-containing protein</fullName>
    </submittedName>
</protein>
<accession>A0A9D1LPC5</accession>
<evidence type="ECO:0000256" key="3">
    <source>
        <dbReference type="ARBA" id="ARBA00022840"/>
    </source>
</evidence>